<feature type="transmembrane region" description="Helical" evidence="1">
    <location>
        <begin position="78"/>
        <end position="97"/>
    </location>
</feature>
<evidence type="ECO:0000256" key="1">
    <source>
        <dbReference type="SAM" id="Phobius"/>
    </source>
</evidence>
<evidence type="ECO:0000313" key="4">
    <source>
        <dbReference type="Proteomes" id="UP001250214"/>
    </source>
</evidence>
<dbReference type="EMBL" id="JAVLVT010000005">
    <property type="protein sequence ID" value="MDS1270854.1"/>
    <property type="molecule type" value="Genomic_DNA"/>
</dbReference>
<evidence type="ECO:0000259" key="2">
    <source>
        <dbReference type="Pfam" id="PF08044"/>
    </source>
</evidence>
<proteinExistence type="predicted"/>
<keyword evidence="1" id="KW-0472">Membrane</keyword>
<evidence type="ECO:0000313" key="3">
    <source>
        <dbReference type="EMBL" id="MDS1270854.1"/>
    </source>
</evidence>
<name>A0ABU2H6B2_9ACTN</name>
<gene>
    <name evidence="3" type="ORF">RIF23_11130</name>
</gene>
<keyword evidence="1" id="KW-1133">Transmembrane helix</keyword>
<keyword evidence="1" id="KW-0812">Transmembrane</keyword>
<dbReference type="InterPro" id="IPR012551">
    <property type="entry name" value="DUF1707_SHOCT-like"/>
</dbReference>
<feature type="transmembrane region" description="Helical" evidence="1">
    <location>
        <begin position="103"/>
        <end position="122"/>
    </location>
</feature>
<feature type="domain" description="DUF1707" evidence="2">
    <location>
        <begin position="1"/>
        <end position="53"/>
    </location>
</feature>
<comment type="caution">
    <text evidence="3">The sequence shown here is derived from an EMBL/GenBank/DDBJ whole genome shotgun (WGS) entry which is preliminary data.</text>
</comment>
<organism evidence="3 4">
    <name type="scientific">Lipingzhangella rawalii</name>
    <dbReference type="NCBI Taxonomy" id="2055835"/>
    <lineage>
        <taxon>Bacteria</taxon>
        <taxon>Bacillati</taxon>
        <taxon>Actinomycetota</taxon>
        <taxon>Actinomycetes</taxon>
        <taxon>Streptosporangiales</taxon>
        <taxon>Nocardiopsidaceae</taxon>
        <taxon>Lipingzhangella</taxon>
    </lineage>
</organism>
<accession>A0ABU2H6B2</accession>
<sequence>MRASDTDRDETAARLATALGEGCLDLAEYERRLDLAMRARTRGELSPLTADLPEPREADSGNRELTPAWRDWVDEWRWWLGGAIIMTGIWGVTSISSQTLLPYWPFIPLGIWATILLAAAVWPDSRNSDRESS</sequence>
<reference evidence="4" key="1">
    <citation type="submission" date="2023-07" db="EMBL/GenBank/DDBJ databases">
        <title>Novel species in the genus Lipingzhangella isolated from Sambhar Salt Lake.</title>
        <authorList>
            <person name="Jiya N."/>
            <person name="Kajale S."/>
            <person name="Sharma A."/>
        </authorList>
    </citation>
    <scope>NUCLEOTIDE SEQUENCE [LARGE SCALE GENOMIC DNA]</scope>
    <source>
        <strain evidence="4">LS1_29</strain>
    </source>
</reference>
<dbReference type="Pfam" id="PF08044">
    <property type="entry name" value="DUF1707"/>
    <property type="match status" value="1"/>
</dbReference>
<dbReference type="PANTHER" id="PTHR40763">
    <property type="entry name" value="MEMBRANE PROTEIN-RELATED"/>
    <property type="match status" value="1"/>
</dbReference>
<dbReference type="Proteomes" id="UP001250214">
    <property type="component" value="Unassembled WGS sequence"/>
</dbReference>
<protein>
    <submittedName>
        <fullName evidence="3">DUF1707 domain-containing protein</fullName>
    </submittedName>
</protein>
<keyword evidence="4" id="KW-1185">Reference proteome</keyword>
<dbReference type="RefSeq" id="WP_310912924.1">
    <property type="nucleotide sequence ID" value="NZ_JAVLVT010000005.1"/>
</dbReference>
<dbReference type="PANTHER" id="PTHR40763:SF4">
    <property type="entry name" value="DUF1707 DOMAIN-CONTAINING PROTEIN"/>
    <property type="match status" value="1"/>
</dbReference>